<dbReference type="InterPro" id="IPR036291">
    <property type="entry name" value="NAD(P)-bd_dom_sf"/>
</dbReference>
<reference evidence="5" key="1">
    <citation type="journal article" date="2019" name="Int. J. Syst. Evol. Microbiol.">
        <title>The Global Catalogue of Microorganisms (GCM) 10K type strain sequencing project: providing services to taxonomists for standard genome sequencing and annotation.</title>
        <authorList>
            <consortium name="The Broad Institute Genomics Platform"/>
            <consortium name="The Broad Institute Genome Sequencing Center for Infectious Disease"/>
            <person name="Wu L."/>
            <person name="Ma J."/>
        </authorList>
    </citation>
    <scope>NUCLEOTIDE SEQUENCE [LARGE SCALE GENOMIC DNA]</scope>
    <source>
        <strain evidence="5">JCM 17027</strain>
    </source>
</reference>
<feature type="region of interest" description="Disordered" evidence="3">
    <location>
        <begin position="268"/>
        <end position="293"/>
    </location>
</feature>
<organism evidence="4 5">
    <name type="scientific">Streptomyces marokkonensis</name>
    <dbReference type="NCBI Taxonomy" id="324855"/>
    <lineage>
        <taxon>Bacteria</taxon>
        <taxon>Bacillati</taxon>
        <taxon>Actinomycetota</taxon>
        <taxon>Actinomycetes</taxon>
        <taxon>Kitasatosporales</taxon>
        <taxon>Streptomycetaceae</taxon>
        <taxon>Streptomyces</taxon>
    </lineage>
</organism>
<evidence type="ECO:0000256" key="2">
    <source>
        <dbReference type="ARBA" id="ARBA00023002"/>
    </source>
</evidence>
<sequence length="322" mass="34063">MEHTIVMTGASRGIGRVAAEHILRRSPDAHLLVVARGSSGTQLTAELGAGGHTVSHVSADLGALASVRSAAGEIRGRLDRGDLPPLRGFVGNAGIQYTNALTEGFDGFEATFAVNVLANHLFVRLLQDRFTAPARIVITASDTHFGDFRHNMGMVPGPAWKSPGVLARTGAFPKPDTAAGGRSAYSTSKLAVIYLVHEYARRLPTGVDAVAYNPGFVPGTGLARNAGPVSRFAMRRIMPVMALTPFATSRSAAGRYLADVVLGTTHAPTGSYVDRNRADRSSRESYDPQREGELWQAAERLTAAHAARADTVPGDVTNGSPR</sequence>
<dbReference type="RefSeq" id="WP_345592876.1">
    <property type="nucleotide sequence ID" value="NZ_BAABCQ010000053.1"/>
</dbReference>
<gene>
    <name evidence="4" type="ORF">GCM10022384_31590</name>
</gene>
<evidence type="ECO:0000256" key="1">
    <source>
        <dbReference type="ARBA" id="ARBA00006484"/>
    </source>
</evidence>
<keyword evidence="5" id="KW-1185">Reference proteome</keyword>
<name>A0ABP7QC50_9ACTN</name>
<dbReference type="Pfam" id="PF00106">
    <property type="entry name" value="adh_short"/>
    <property type="match status" value="1"/>
</dbReference>
<comment type="caution">
    <text evidence="4">The sequence shown here is derived from an EMBL/GenBank/DDBJ whole genome shotgun (WGS) entry which is preliminary data.</text>
</comment>
<protein>
    <submittedName>
        <fullName evidence="4">SDR family NAD(P)-dependent oxidoreductase</fullName>
    </submittedName>
</protein>
<evidence type="ECO:0000313" key="4">
    <source>
        <dbReference type="EMBL" id="GAA3979839.1"/>
    </source>
</evidence>
<dbReference type="EMBL" id="BAABCQ010000053">
    <property type="protein sequence ID" value="GAA3979839.1"/>
    <property type="molecule type" value="Genomic_DNA"/>
</dbReference>
<comment type="similarity">
    <text evidence="1">Belongs to the short-chain dehydrogenases/reductases (SDR) family.</text>
</comment>
<feature type="compositionally biased region" description="Basic and acidic residues" evidence="3">
    <location>
        <begin position="274"/>
        <end position="293"/>
    </location>
</feature>
<dbReference type="Proteomes" id="UP001500034">
    <property type="component" value="Unassembled WGS sequence"/>
</dbReference>
<evidence type="ECO:0000313" key="5">
    <source>
        <dbReference type="Proteomes" id="UP001500034"/>
    </source>
</evidence>
<dbReference type="PANTHER" id="PTHR24320">
    <property type="entry name" value="RETINOL DEHYDROGENASE"/>
    <property type="match status" value="1"/>
</dbReference>
<dbReference type="SUPFAM" id="SSF51735">
    <property type="entry name" value="NAD(P)-binding Rossmann-fold domains"/>
    <property type="match status" value="1"/>
</dbReference>
<dbReference type="Gene3D" id="3.40.50.720">
    <property type="entry name" value="NAD(P)-binding Rossmann-like Domain"/>
    <property type="match status" value="1"/>
</dbReference>
<dbReference type="PRINTS" id="PR00081">
    <property type="entry name" value="GDHRDH"/>
</dbReference>
<accession>A0ABP7QC50</accession>
<evidence type="ECO:0000256" key="3">
    <source>
        <dbReference type="SAM" id="MobiDB-lite"/>
    </source>
</evidence>
<proteinExistence type="inferred from homology"/>
<dbReference type="InterPro" id="IPR002347">
    <property type="entry name" value="SDR_fam"/>
</dbReference>
<dbReference type="PANTHER" id="PTHR24320:SF148">
    <property type="entry name" value="NAD(P)-BINDING ROSSMANN-FOLD SUPERFAMILY PROTEIN"/>
    <property type="match status" value="1"/>
</dbReference>
<keyword evidence="2" id="KW-0560">Oxidoreductase</keyword>